<organism evidence="3 4">
    <name type="scientific">Calycina marina</name>
    <dbReference type="NCBI Taxonomy" id="1763456"/>
    <lineage>
        <taxon>Eukaryota</taxon>
        <taxon>Fungi</taxon>
        <taxon>Dikarya</taxon>
        <taxon>Ascomycota</taxon>
        <taxon>Pezizomycotina</taxon>
        <taxon>Leotiomycetes</taxon>
        <taxon>Helotiales</taxon>
        <taxon>Pezizellaceae</taxon>
        <taxon>Calycina</taxon>
    </lineage>
</organism>
<accession>A0A9P8CIX0</accession>
<feature type="domain" description="Transcriptional regulatory protein RXT2 N-terminal" evidence="2">
    <location>
        <begin position="36"/>
        <end position="177"/>
    </location>
</feature>
<dbReference type="Proteomes" id="UP000887226">
    <property type="component" value="Unassembled WGS sequence"/>
</dbReference>
<dbReference type="PANTHER" id="PTHR28232">
    <property type="entry name" value="TRANSCRIPTIONAL REGULATORY PROTEIN RXT2"/>
    <property type="match status" value="1"/>
</dbReference>
<protein>
    <submittedName>
        <fullName evidence="3">RXT2-like protein</fullName>
    </submittedName>
</protein>
<keyword evidence="4" id="KW-1185">Reference proteome</keyword>
<dbReference type="InterPro" id="IPR039602">
    <property type="entry name" value="Rxt2"/>
</dbReference>
<dbReference type="InterPro" id="IPR013904">
    <property type="entry name" value="RXT2_N"/>
</dbReference>
<dbReference type="AlphaFoldDB" id="A0A9P8CIX0"/>
<dbReference type="Pfam" id="PF08595">
    <property type="entry name" value="RXT2_N"/>
    <property type="match status" value="1"/>
</dbReference>
<proteinExistence type="predicted"/>
<dbReference type="GO" id="GO:0005829">
    <property type="term" value="C:cytosol"/>
    <property type="evidence" value="ECO:0007669"/>
    <property type="project" value="TreeGrafter"/>
</dbReference>
<feature type="compositionally biased region" description="Acidic residues" evidence="1">
    <location>
        <begin position="325"/>
        <end position="336"/>
    </location>
</feature>
<feature type="region of interest" description="Disordered" evidence="1">
    <location>
        <begin position="252"/>
        <end position="304"/>
    </location>
</feature>
<feature type="region of interest" description="Disordered" evidence="1">
    <location>
        <begin position="320"/>
        <end position="368"/>
    </location>
</feature>
<feature type="compositionally biased region" description="Polar residues" evidence="1">
    <location>
        <begin position="348"/>
        <end position="368"/>
    </location>
</feature>
<evidence type="ECO:0000313" key="4">
    <source>
        <dbReference type="Proteomes" id="UP000887226"/>
    </source>
</evidence>
<evidence type="ECO:0000259" key="2">
    <source>
        <dbReference type="Pfam" id="PF08595"/>
    </source>
</evidence>
<sequence>MTSQAAIFLETIAGLKRAVKRHDYDSDSDSSIERLTNRGNKLKRKARYVHQGQLATPNGPAVYKRKIKHAGFERHIISQNPPLVDDEGYEVDSDDDDERAQSAIAAAAEMDPYANVKIEYLLAPLTSAAELPHHPTLSRPFLSTTLTDLTTQAGIMVQKERTCLWRIKHFLTRLSGDNTWIPCDSVEAENDFALFFADERDRHRNNRVDKLAAKDDSDHVSVVTMVSDDISHPVGAPQSVGSLSTTGQATAEANGINGDIPTETSPEDDVKKKGSAANSERKQSDVGRNQGIAEATGSDEQTVAASNEVMDLDATLTLEQTDSNDAGEIEFAEPGEDNPAPRRMRTRAQAQALTDTATSQTRSMTPDSNYEPPIHPYFLAPQSSHPDRHMGLPQQEANETRRLLQLYIQKQEEVCRGAQKVYEGLQRAERYRHLVMKWAKAEAHVGVNRDMSDGEDWYDPEEWGLTEPLKKGENEEDEVDPVVQAKKTRTRRQ</sequence>
<feature type="region of interest" description="Disordered" evidence="1">
    <location>
        <begin position="450"/>
        <end position="493"/>
    </location>
</feature>
<name>A0A9P8CIX0_9HELO</name>
<feature type="compositionally biased region" description="Acidic residues" evidence="1">
    <location>
        <begin position="453"/>
        <end position="464"/>
    </location>
</feature>
<dbReference type="EMBL" id="MU253750">
    <property type="protein sequence ID" value="KAG9248382.1"/>
    <property type="molecule type" value="Genomic_DNA"/>
</dbReference>
<evidence type="ECO:0000313" key="3">
    <source>
        <dbReference type="EMBL" id="KAG9248382.1"/>
    </source>
</evidence>
<gene>
    <name evidence="3" type="ORF">BJ878DRAFT_452522</name>
</gene>
<comment type="caution">
    <text evidence="3">The sequence shown here is derived from an EMBL/GenBank/DDBJ whole genome shotgun (WGS) entry which is preliminary data.</text>
</comment>
<dbReference type="GO" id="GO:0033698">
    <property type="term" value="C:Rpd3L complex"/>
    <property type="evidence" value="ECO:0007669"/>
    <property type="project" value="TreeGrafter"/>
</dbReference>
<dbReference type="PANTHER" id="PTHR28232:SF1">
    <property type="entry name" value="TRANSCRIPTIONAL REGULATORY PROTEIN RXT2"/>
    <property type="match status" value="1"/>
</dbReference>
<reference evidence="3" key="1">
    <citation type="journal article" date="2021" name="IMA Fungus">
        <title>Genomic characterization of three marine fungi, including Emericellopsis atlantica sp. nov. with signatures of a generalist lifestyle and marine biomass degradation.</title>
        <authorList>
            <person name="Hagestad O.C."/>
            <person name="Hou L."/>
            <person name="Andersen J.H."/>
            <person name="Hansen E.H."/>
            <person name="Altermark B."/>
            <person name="Li C."/>
            <person name="Kuhnert E."/>
            <person name="Cox R.J."/>
            <person name="Crous P.W."/>
            <person name="Spatafora J.W."/>
            <person name="Lail K."/>
            <person name="Amirebrahimi M."/>
            <person name="Lipzen A."/>
            <person name="Pangilinan J."/>
            <person name="Andreopoulos W."/>
            <person name="Hayes R.D."/>
            <person name="Ng V."/>
            <person name="Grigoriev I.V."/>
            <person name="Jackson S.A."/>
            <person name="Sutton T.D.S."/>
            <person name="Dobson A.D.W."/>
            <person name="Rama T."/>
        </authorList>
    </citation>
    <scope>NUCLEOTIDE SEQUENCE</scope>
    <source>
        <strain evidence="3">TRa3180A</strain>
    </source>
</reference>
<evidence type="ECO:0000256" key="1">
    <source>
        <dbReference type="SAM" id="MobiDB-lite"/>
    </source>
</evidence>
<dbReference type="OrthoDB" id="2405722at2759"/>